<dbReference type="EMBL" id="HBGF01029070">
    <property type="protein sequence ID" value="CAD9124790.1"/>
    <property type="molecule type" value="Transcribed_RNA"/>
</dbReference>
<organism evidence="1">
    <name type="scientific">Neobodo designis</name>
    <name type="common">Flagellated protozoan</name>
    <name type="synonym">Bodo designis</name>
    <dbReference type="NCBI Taxonomy" id="312471"/>
    <lineage>
        <taxon>Eukaryota</taxon>
        <taxon>Discoba</taxon>
        <taxon>Euglenozoa</taxon>
        <taxon>Kinetoplastea</taxon>
        <taxon>Metakinetoplastina</taxon>
        <taxon>Neobodonida</taxon>
        <taxon>Neobodo</taxon>
    </lineage>
</organism>
<reference evidence="1" key="1">
    <citation type="submission" date="2021-01" db="EMBL/GenBank/DDBJ databases">
        <authorList>
            <person name="Corre E."/>
            <person name="Pelletier E."/>
            <person name="Niang G."/>
            <person name="Scheremetjew M."/>
            <person name="Finn R."/>
            <person name="Kale V."/>
            <person name="Holt S."/>
            <person name="Cochrane G."/>
            <person name="Meng A."/>
            <person name="Brown T."/>
            <person name="Cohen L."/>
        </authorList>
    </citation>
    <scope>NUCLEOTIDE SEQUENCE</scope>
    <source>
        <strain evidence="1">CCAP 1951/1</strain>
    </source>
</reference>
<gene>
    <name evidence="1" type="ORF">NDES1114_LOCUS19276</name>
</gene>
<proteinExistence type="predicted"/>
<dbReference type="AlphaFoldDB" id="A0A7S1M8E9"/>
<dbReference type="Gene3D" id="3.80.10.10">
    <property type="entry name" value="Ribonuclease Inhibitor"/>
    <property type="match status" value="1"/>
</dbReference>
<protein>
    <submittedName>
        <fullName evidence="1">Uncharacterized protein</fullName>
    </submittedName>
</protein>
<dbReference type="InterPro" id="IPR032675">
    <property type="entry name" value="LRR_dom_sf"/>
</dbReference>
<accession>A0A7S1M8E9</accession>
<sequence>MAALSQLYCDECVIHGCLTNSAMLSLFKDLDSGDKPLPNAIDLRGNYLGDKNVAAVCTVLSTLPGVESLDLRGLDLQLDGVTAVCRLAASHRGVRRIDFRNNELFASSGRQLLELLKQNRRITQCLFDTHTMPHRFVNAIHAQLGRNIAAAHPCTWESCEEDAARVEILEPIVTRRVGDLTDFQTQVQNEARQHAPELLRLFEQCGVVACQVFVDFGAPGLQHLTAVQARFANASRDFCLGTTPRFERVRAVLKEEFTHYAASATVQEAVEGTLLESQIASAVALADAVCSDQHIDDAVAMACHIRNALRNLRSHSLTQVEDAASALRVQLTAAIERTRKLQVVRHETRYLRMDHPQMAHEAGSVYQCCQSPLRRSFEELEGQLTRLARPPYAAERRRLVSEFAAVVPAALTQSLFEHWVAKALDNSVSTEGLHIGTNPHIAACQDWTDVVDTHLADAAAASTLVESVAGCDRLGQYRVN</sequence>
<name>A0A7S1M8E9_NEODS</name>
<dbReference type="SUPFAM" id="SSF52047">
    <property type="entry name" value="RNI-like"/>
    <property type="match status" value="1"/>
</dbReference>
<evidence type="ECO:0000313" key="1">
    <source>
        <dbReference type="EMBL" id="CAD9124790.1"/>
    </source>
</evidence>